<proteinExistence type="inferred from homology"/>
<keyword evidence="2" id="KW-0378">Hydrolase</keyword>
<evidence type="ECO:0000313" key="6">
    <source>
        <dbReference type="Proteomes" id="UP000275401"/>
    </source>
</evidence>
<feature type="region of interest" description="Disordered" evidence="3">
    <location>
        <begin position="128"/>
        <end position="298"/>
    </location>
</feature>
<feature type="compositionally biased region" description="Low complexity" evidence="3">
    <location>
        <begin position="184"/>
        <end position="197"/>
    </location>
</feature>
<evidence type="ECO:0000256" key="2">
    <source>
        <dbReference type="ARBA" id="ARBA00022801"/>
    </source>
</evidence>
<evidence type="ECO:0000256" key="1">
    <source>
        <dbReference type="ARBA" id="ARBA00010830"/>
    </source>
</evidence>
<dbReference type="Gene3D" id="3.10.350.10">
    <property type="entry name" value="LysM domain"/>
    <property type="match status" value="1"/>
</dbReference>
<accession>A0A3M8STH6</accession>
<dbReference type="InterPro" id="IPR018392">
    <property type="entry name" value="LysM"/>
</dbReference>
<feature type="domain" description="LysM" evidence="4">
    <location>
        <begin position="288"/>
        <end position="337"/>
    </location>
</feature>
<feature type="compositionally biased region" description="Basic and acidic residues" evidence="3">
    <location>
        <begin position="169"/>
        <end position="183"/>
    </location>
</feature>
<evidence type="ECO:0000256" key="3">
    <source>
        <dbReference type="SAM" id="MobiDB-lite"/>
    </source>
</evidence>
<dbReference type="InterPro" id="IPR052196">
    <property type="entry name" value="Bact_Kbp"/>
</dbReference>
<dbReference type="InterPro" id="IPR023346">
    <property type="entry name" value="Lysozyme-like_dom_sf"/>
</dbReference>
<dbReference type="Pfam" id="PF06737">
    <property type="entry name" value="Transglycosylas"/>
    <property type="match status" value="1"/>
</dbReference>
<reference evidence="5 6" key="1">
    <citation type="submission" date="2018-11" db="EMBL/GenBank/DDBJ databases">
        <title>The Potential of Streptomyces as Biocontrol Agents against the Tomato grey mould, Botrytis cinerea (Gray mold) Frontiers in Microbiology.</title>
        <authorList>
            <person name="Li D."/>
        </authorList>
    </citation>
    <scope>NUCLEOTIDE SEQUENCE [LARGE SCALE GENOMIC DNA]</scope>
    <source>
        <strain evidence="5 6">NEAU-LD23</strain>
    </source>
</reference>
<dbReference type="InterPro" id="IPR010618">
    <property type="entry name" value="RPF"/>
</dbReference>
<sequence length="342" mass="35503">MMIVWRRYVQPTNRAPTREAIRMLSGNGRHRRPRQAPAIVVAAGVTGASIALPLFGATGAQAAPADTWDQVAECESAGMWSANEGNGFYGGLQLTLDMWKKYGGTSYAPRPDLASRSQQIAVAESILGDRGPDAWPSCALNAGLTDGGDAPDVNPGSTARPSQQDDAEREDRDRSDARDRGDSAGKAPDASDPSDASAEPERPQDSATPGDSDDSNDSGGPDDDASSPSPSSGAPSPGASDPSPTPSSTGGGSEGASGAHRGERDAGERPSDHASRGGADRAENPTDGGYTVRPGDNLSAIAEKQELGADWRRLYESNENLIGTDPDLILPGQRLDLTVRGQ</sequence>
<keyword evidence="6" id="KW-1185">Reference proteome</keyword>
<dbReference type="Gene3D" id="1.10.530.10">
    <property type="match status" value="1"/>
</dbReference>
<dbReference type="EMBL" id="RIBZ01000854">
    <property type="protein sequence ID" value="RNF82524.1"/>
    <property type="molecule type" value="Genomic_DNA"/>
</dbReference>
<evidence type="ECO:0000259" key="4">
    <source>
        <dbReference type="PROSITE" id="PS51782"/>
    </source>
</evidence>
<protein>
    <submittedName>
        <fullName evidence="5">LysM peptidoglycan-binding domain-containing protein</fullName>
    </submittedName>
</protein>
<organism evidence="5 6">
    <name type="scientific">Streptomyces botrytidirepellens</name>
    <dbReference type="NCBI Taxonomy" id="2486417"/>
    <lineage>
        <taxon>Bacteria</taxon>
        <taxon>Bacillati</taxon>
        <taxon>Actinomycetota</taxon>
        <taxon>Actinomycetes</taxon>
        <taxon>Kitasatosporales</taxon>
        <taxon>Streptomycetaceae</taxon>
        <taxon>Streptomyces</taxon>
    </lineage>
</organism>
<dbReference type="SUPFAM" id="SSF54106">
    <property type="entry name" value="LysM domain"/>
    <property type="match status" value="1"/>
</dbReference>
<evidence type="ECO:0000313" key="5">
    <source>
        <dbReference type="EMBL" id="RNF82524.1"/>
    </source>
</evidence>
<name>A0A3M8STH6_9ACTN</name>
<dbReference type="PROSITE" id="PS51782">
    <property type="entry name" value="LYSM"/>
    <property type="match status" value="1"/>
</dbReference>
<dbReference type="GO" id="GO:0016787">
    <property type="term" value="F:hydrolase activity"/>
    <property type="evidence" value="ECO:0007669"/>
    <property type="project" value="UniProtKB-KW"/>
</dbReference>
<dbReference type="SMART" id="SM00257">
    <property type="entry name" value="LysM"/>
    <property type="match status" value="1"/>
</dbReference>
<dbReference type="SUPFAM" id="SSF53955">
    <property type="entry name" value="Lysozyme-like"/>
    <property type="match status" value="1"/>
</dbReference>
<dbReference type="Pfam" id="PF01476">
    <property type="entry name" value="LysM"/>
    <property type="match status" value="1"/>
</dbReference>
<dbReference type="Proteomes" id="UP000275401">
    <property type="component" value="Unassembled WGS sequence"/>
</dbReference>
<feature type="compositionally biased region" description="Polar residues" evidence="3">
    <location>
        <begin position="155"/>
        <end position="164"/>
    </location>
</feature>
<feature type="compositionally biased region" description="Basic and acidic residues" evidence="3">
    <location>
        <begin position="260"/>
        <end position="284"/>
    </location>
</feature>
<comment type="similarity">
    <text evidence="1">Belongs to the transglycosylase family. Rpf subfamily.</text>
</comment>
<feature type="compositionally biased region" description="Acidic residues" evidence="3">
    <location>
        <begin position="211"/>
        <end position="225"/>
    </location>
</feature>
<gene>
    <name evidence="5" type="ORF">EEJ42_45310</name>
</gene>
<dbReference type="PANTHER" id="PTHR34700">
    <property type="entry name" value="POTASSIUM BINDING PROTEIN KBP"/>
    <property type="match status" value="1"/>
</dbReference>
<dbReference type="InterPro" id="IPR036779">
    <property type="entry name" value="LysM_dom_sf"/>
</dbReference>
<dbReference type="PANTHER" id="PTHR34700:SF4">
    <property type="entry name" value="PHAGE-LIKE ELEMENT PBSX PROTEIN XKDP"/>
    <property type="match status" value="1"/>
</dbReference>
<comment type="caution">
    <text evidence="5">The sequence shown here is derived from an EMBL/GenBank/DDBJ whole genome shotgun (WGS) entry which is preliminary data.</text>
</comment>
<feature type="compositionally biased region" description="Low complexity" evidence="3">
    <location>
        <begin position="226"/>
        <end position="248"/>
    </location>
</feature>
<dbReference type="CDD" id="cd00118">
    <property type="entry name" value="LysM"/>
    <property type="match status" value="1"/>
</dbReference>
<dbReference type="CDD" id="cd13925">
    <property type="entry name" value="RPF"/>
    <property type="match status" value="1"/>
</dbReference>
<dbReference type="AlphaFoldDB" id="A0A3M8STH6"/>